<evidence type="ECO:0000256" key="2">
    <source>
        <dbReference type="ARBA" id="ARBA00012438"/>
    </source>
</evidence>
<evidence type="ECO:0000256" key="7">
    <source>
        <dbReference type="ARBA" id="ARBA00022989"/>
    </source>
</evidence>
<dbReference type="PANTHER" id="PTHR45436:SF5">
    <property type="entry name" value="SENSOR HISTIDINE KINASE TRCS"/>
    <property type="match status" value="1"/>
</dbReference>
<keyword evidence="4" id="KW-0808">Transferase</keyword>
<dbReference type="Gene3D" id="1.10.287.130">
    <property type="match status" value="1"/>
</dbReference>
<dbReference type="InterPro" id="IPR050428">
    <property type="entry name" value="TCS_sensor_his_kinase"/>
</dbReference>
<dbReference type="InterPro" id="IPR036890">
    <property type="entry name" value="HATPase_C_sf"/>
</dbReference>
<protein>
    <recommendedName>
        <fullName evidence="2">histidine kinase</fullName>
        <ecNumber evidence="2">2.7.13.3</ecNumber>
    </recommendedName>
</protein>
<evidence type="ECO:0000256" key="5">
    <source>
        <dbReference type="ARBA" id="ARBA00022692"/>
    </source>
</evidence>
<dbReference type="GO" id="GO:0000155">
    <property type="term" value="F:phosphorelay sensor kinase activity"/>
    <property type="evidence" value="ECO:0007669"/>
    <property type="project" value="InterPro"/>
</dbReference>
<organism evidence="10 11">
    <name type="scientific">Fodinibius salinus</name>
    <dbReference type="NCBI Taxonomy" id="860790"/>
    <lineage>
        <taxon>Bacteria</taxon>
        <taxon>Pseudomonadati</taxon>
        <taxon>Balneolota</taxon>
        <taxon>Balneolia</taxon>
        <taxon>Balneolales</taxon>
        <taxon>Balneolaceae</taxon>
        <taxon>Fodinibius</taxon>
    </lineage>
</organism>
<dbReference type="SMART" id="SM00387">
    <property type="entry name" value="HATPase_c"/>
    <property type="match status" value="1"/>
</dbReference>
<dbReference type="AlphaFoldDB" id="A0A5D3YJM6"/>
<dbReference type="InterPro" id="IPR005467">
    <property type="entry name" value="His_kinase_dom"/>
</dbReference>
<keyword evidence="3" id="KW-0597">Phosphoprotein</keyword>
<dbReference type="EMBL" id="VNHY01000002">
    <property type="protein sequence ID" value="TYP93650.1"/>
    <property type="molecule type" value="Genomic_DNA"/>
</dbReference>
<dbReference type="RefSeq" id="WP_148898710.1">
    <property type="nucleotide sequence ID" value="NZ_VNHY01000002.1"/>
</dbReference>
<keyword evidence="11" id="KW-1185">Reference proteome</keyword>
<dbReference type="Gene3D" id="3.30.565.10">
    <property type="entry name" value="Histidine kinase-like ATPase, C-terminal domain"/>
    <property type="match status" value="1"/>
</dbReference>
<feature type="transmembrane region" description="Helical" evidence="8">
    <location>
        <begin position="7"/>
        <end position="30"/>
    </location>
</feature>
<dbReference type="InterPro" id="IPR003594">
    <property type="entry name" value="HATPase_dom"/>
</dbReference>
<evidence type="ECO:0000259" key="9">
    <source>
        <dbReference type="PROSITE" id="PS50109"/>
    </source>
</evidence>
<evidence type="ECO:0000256" key="3">
    <source>
        <dbReference type="ARBA" id="ARBA00022553"/>
    </source>
</evidence>
<evidence type="ECO:0000313" key="10">
    <source>
        <dbReference type="EMBL" id="TYP93650.1"/>
    </source>
</evidence>
<dbReference type="SUPFAM" id="SSF55874">
    <property type="entry name" value="ATPase domain of HSP90 chaperone/DNA topoisomerase II/histidine kinase"/>
    <property type="match status" value="1"/>
</dbReference>
<keyword evidence="5 8" id="KW-0812">Transmembrane</keyword>
<reference evidence="10 11" key="1">
    <citation type="submission" date="2019-07" db="EMBL/GenBank/DDBJ databases">
        <title>Genomic Encyclopedia of Archaeal and Bacterial Type Strains, Phase II (KMG-II): from individual species to whole genera.</title>
        <authorList>
            <person name="Goeker M."/>
        </authorList>
    </citation>
    <scope>NUCLEOTIDE SEQUENCE [LARGE SCALE GENOMIC DNA]</scope>
    <source>
        <strain evidence="10 11">DSM 21935</strain>
    </source>
</reference>
<evidence type="ECO:0000256" key="8">
    <source>
        <dbReference type="SAM" id="Phobius"/>
    </source>
</evidence>
<dbReference type="SUPFAM" id="SSF47384">
    <property type="entry name" value="Homodimeric domain of signal transducing histidine kinase"/>
    <property type="match status" value="1"/>
</dbReference>
<dbReference type="OrthoDB" id="1522504at2"/>
<dbReference type="SMART" id="SM00388">
    <property type="entry name" value="HisKA"/>
    <property type="match status" value="1"/>
</dbReference>
<feature type="domain" description="Histidine kinase" evidence="9">
    <location>
        <begin position="220"/>
        <end position="421"/>
    </location>
</feature>
<dbReference type="Proteomes" id="UP000324595">
    <property type="component" value="Unassembled WGS sequence"/>
</dbReference>
<dbReference type="CDD" id="cd00082">
    <property type="entry name" value="HisKA"/>
    <property type="match status" value="1"/>
</dbReference>
<keyword evidence="6 10" id="KW-0418">Kinase</keyword>
<dbReference type="PANTHER" id="PTHR45436">
    <property type="entry name" value="SENSOR HISTIDINE KINASE YKOH"/>
    <property type="match status" value="1"/>
</dbReference>
<feature type="transmembrane region" description="Helical" evidence="8">
    <location>
        <begin position="138"/>
        <end position="157"/>
    </location>
</feature>
<accession>A0A5D3YJM6</accession>
<dbReference type="EC" id="2.7.13.3" evidence="2"/>
<sequence>MKLTSKFVLIYLVVTLIVLSIGGYLSYHIIKDEVDSELKWRFMDRVERITYLIEEGHIMDDTTSVSDEDRNLTIRQLSRQVEPKVEVRDTMVWHERLQQKEPNLKLIAHRNVNNKSYYIATYGALIETDDITEAVTKILLWILGMQVIGAIGVGFIVSNRLFKPFRETLNQLKAFNLQNKEPIEAGQANVEEFADLNHFVEQMTRKAVADYKNLKEFAENASHELQTPLAIIKGKLELLTETDLNPEQYQYVDDSQRAIKKLSRLSESLSLLTKIENHEFGDADEVNMTKLIRESTQSFHEFIKLNDLSVQTDLTEDVMVHIHPALADILWTNLFQNAIKHNIEEGKISITLTEETLTIGNTGKPLDMQPEKLFERFKKDAQNTESIGLGLSIIKQIVDQNGYQISYRYNDGWHNIKVTFS</sequence>
<name>A0A5D3YJM6_9BACT</name>
<evidence type="ECO:0000256" key="6">
    <source>
        <dbReference type="ARBA" id="ARBA00022777"/>
    </source>
</evidence>
<dbReference type="InterPro" id="IPR036097">
    <property type="entry name" value="HisK_dim/P_sf"/>
</dbReference>
<comment type="caution">
    <text evidence="10">The sequence shown here is derived from an EMBL/GenBank/DDBJ whole genome shotgun (WGS) entry which is preliminary data.</text>
</comment>
<keyword evidence="7 8" id="KW-1133">Transmembrane helix</keyword>
<evidence type="ECO:0000313" key="11">
    <source>
        <dbReference type="Proteomes" id="UP000324595"/>
    </source>
</evidence>
<dbReference type="GO" id="GO:0005886">
    <property type="term" value="C:plasma membrane"/>
    <property type="evidence" value="ECO:0007669"/>
    <property type="project" value="TreeGrafter"/>
</dbReference>
<keyword evidence="8" id="KW-0472">Membrane</keyword>
<evidence type="ECO:0000256" key="1">
    <source>
        <dbReference type="ARBA" id="ARBA00000085"/>
    </source>
</evidence>
<dbReference type="Pfam" id="PF02518">
    <property type="entry name" value="HATPase_c"/>
    <property type="match status" value="1"/>
</dbReference>
<evidence type="ECO:0000256" key="4">
    <source>
        <dbReference type="ARBA" id="ARBA00022679"/>
    </source>
</evidence>
<dbReference type="Pfam" id="PF00512">
    <property type="entry name" value="HisKA"/>
    <property type="match status" value="1"/>
</dbReference>
<dbReference type="PROSITE" id="PS50109">
    <property type="entry name" value="HIS_KIN"/>
    <property type="match status" value="1"/>
</dbReference>
<comment type="catalytic activity">
    <reaction evidence="1">
        <text>ATP + protein L-histidine = ADP + protein N-phospho-L-histidine.</text>
        <dbReference type="EC" id="2.7.13.3"/>
    </reaction>
</comment>
<gene>
    <name evidence="10" type="ORF">LX73_1359</name>
</gene>
<proteinExistence type="predicted"/>
<dbReference type="InterPro" id="IPR003661">
    <property type="entry name" value="HisK_dim/P_dom"/>
</dbReference>